<keyword evidence="3" id="KW-0134">Cell wall</keyword>
<dbReference type="InterPro" id="IPR012334">
    <property type="entry name" value="Pectin_lyas_fold"/>
</dbReference>
<evidence type="ECO:0000313" key="10">
    <source>
        <dbReference type="EMBL" id="KAI7727395.1"/>
    </source>
</evidence>
<evidence type="ECO:0000256" key="4">
    <source>
        <dbReference type="ARBA" id="ARBA00022525"/>
    </source>
</evidence>
<evidence type="ECO:0000256" key="5">
    <source>
        <dbReference type="ARBA" id="ARBA00022801"/>
    </source>
</evidence>
<evidence type="ECO:0000256" key="6">
    <source>
        <dbReference type="ARBA" id="ARBA00023295"/>
    </source>
</evidence>
<sequence>FTFSLPENAKKFMEDHQRWEGWCKSLVGWEGQQLSFERIVLLRIQGLPIILRCEEHITKIGERYGHVIKDADMGIMEPNLTSVYVGVVVDHGNTIKEELTVNWGGVEGITAWKPDFVGENTIIIGEEEVYDNTVLGADASESNCVTEPAPATYPPALFASGFGEDNQESHRNDDEQSHVLHGEAQTRSKHRKIPSKPRNKILIPNLNYNSIDGEGSNSSSGGRKKKRHNYRRVINDSDGVFLEVPDELKNQEVDNLEDGCETNWIEDNGDEDRPPLVVFPALYHHNGAPSRCSTHSLSVIFYSVLFFSNIADARGFDSLLHQLQDFRDFKKIFYSTVELNVMDYGAKGDGISDDTKVFADVWDMACSSKVKSRIIIPDGSYCLVEPISLGGPCLSKVTLVISGSIVAPSDPDVWDGKDTHKWLYFHNVDHLTVEGGGTIDGMGHEWWATSCKTDPKNAITFHRCNNLVVKNLMIVNGQQMQMAFTTCDGVAVSHLSVFAPASSPNTDGIHISESTNVEVKDTTVRTDRLPKLYADQYLKMFRTLGPGDDCISIVSNSSKVQVRRIVCGPGHGIRGTSATKEAIVFACSDVSPCEGIYLEDVEIVSAFGGVTTSFCWQVKGSTAGYGAIGNHKPKRSALVGTAGPAKAAKTI</sequence>
<feature type="region of interest" description="Disordered" evidence="9">
    <location>
        <begin position="163"/>
        <end position="228"/>
    </location>
</feature>
<evidence type="ECO:0000256" key="7">
    <source>
        <dbReference type="ARBA" id="ARBA00023316"/>
    </source>
</evidence>
<dbReference type="GO" id="GO:0005975">
    <property type="term" value="P:carbohydrate metabolic process"/>
    <property type="evidence" value="ECO:0007669"/>
    <property type="project" value="InterPro"/>
</dbReference>
<reference evidence="10" key="1">
    <citation type="submission" date="2022-06" db="EMBL/GenBank/DDBJ databases">
        <title>Uncovering the hologenomic basis of an extraordinary plant invasion.</title>
        <authorList>
            <person name="Bieker V.C."/>
            <person name="Martin M.D."/>
            <person name="Gilbert T."/>
            <person name="Hodgins K."/>
            <person name="Battlay P."/>
            <person name="Petersen B."/>
            <person name="Wilson J."/>
        </authorList>
    </citation>
    <scope>NUCLEOTIDE SEQUENCE</scope>
    <source>
        <strain evidence="10">AA19_3_7</strain>
        <tissue evidence="10">Leaf</tissue>
    </source>
</reference>
<evidence type="ECO:0000256" key="8">
    <source>
        <dbReference type="RuleBase" id="RU361169"/>
    </source>
</evidence>
<dbReference type="Gene3D" id="2.160.20.10">
    <property type="entry name" value="Single-stranded right-handed beta-helix, Pectin lyase-like"/>
    <property type="match status" value="2"/>
</dbReference>
<evidence type="ECO:0000313" key="11">
    <source>
        <dbReference type="Proteomes" id="UP001206925"/>
    </source>
</evidence>
<keyword evidence="7" id="KW-0961">Cell wall biogenesis/degradation</keyword>
<organism evidence="10 11">
    <name type="scientific">Ambrosia artemisiifolia</name>
    <name type="common">Common ragweed</name>
    <dbReference type="NCBI Taxonomy" id="4212"/>
    <lineage>
        <taxon>Eukaryota</taxon>
        <taxon>Viridiplantae</taxon>
        <taxon>Streptophyta</taxon>
        <taxon>Embryophyta</taxon>
        <taxon>Tracheophyta</taxon>
        <taxon>Spermatophyta</taxon>
        <taxon>Magnoliopsida</taxon>
        <taxon>eudicotyledons</taxon>
        <taxon>Gunneridae</taxon>
        <taxon>Pentapetalae</taxon>
        <taxon>asterids</taxon>
        <taxon>campanulids</taxon>
        <taxon>Asterales</taxon>
        <taxon>Asteraceae</taxon>
        <taxon>Asteroideae</taxon>
        <taxon>Heliantheae alliance</taxon>
        <taxon>Heliantheae</taxon>
        <taxon>Ambrosia</taxon>
    </lineage>
</organism>
<dbReference type="InterPro" id="IPR000743">
    <property type="entry name" value="Glyco_hydro_28"/>
</dbReference>
<protein>
    <recommendedName>
        <fullName evidence="12">Polygalacturonase</fullName>
    </recommendedName>
</protein>
<keyword evidence="6 8" id="KW-0326">Glycosidase</keyword>
<dbReference type="GO" id="GO:0004650">
    <property type="term" value="F:polygalacturonase activity"/>
    <property type="evidence" value="ECO:0007669"/>
    <property type="project" value="InterPro"/>
</dbReference>
<evidence type="ECO:0000256" key="1">
    <source>
        <dbReference type="ARBA" id="ARBA00004191"/>
    </source>
</evidence>
<feature type="non-terminal residue" evidence="10">
    <location>
        <position position="651"/>
    </location>
</feature>
<accession>A0AAD5BQ36</accession>
<name>A0AAD5BQ36_AMBAR</name>
<dbReference type="Pfam" id="PF00295">
    <property type="entry name" value="Glyco_hydro_28"/>
    <property type="match status" value="2"/>
</dbReference>
<feature type="compositionally biased region" description="Basic and acidic residues" evidence="9">
    <location>
        <begin position="167"/>
        <end position="186"/>
    </location>
</feature>
<feature type="compositionally biased region" description="Basic residues" evidence="9">
    <location>
        <begin position="187"/>
        <end position="199"/>
    </location>
</feature>
<evidence type="ECO:0000256" key="3">
    <source>
        <dbReference type="ARBA" id="ARBA00022512"/>
    </source>
</evidence>
<evidence type="ECO:0000256" key="9">
    <source>
        <dbReference type="SAM" id="MobiDB-lite"/>
    </source>
</evidence>
<evidence type="ECO:0000256" key="2">
    <source>
        <dbReference type="ARBA" id="ARBA00008834"/>
    </source>
</evidence>
<evidence type="ECO:0008006" key="12">
    <source>
        <dbReference type="Google" id="ProtNLM"/>
    </source>
</evidence>
<dbReference type="GO" id="GO:0071555">
    <property type="term" value="P:cell wall organization"/>
    <property type="evidence" value="ECO:0007669"/>
    <property type="project" value="UniProtKB-KW"/>
</dbReference>
<dbReference type="EMBL" id="JAMZMK010011386">
    <property type="protein sequence ID" value="KAI7727395.1"/>
    <property type="molecule type" value="Genomic_DNA"/>
</dbReference>
<dbReference type="PANTHER" id="PTHR31375">
    <property type="match status" value="1"/>
</dbReference>
<dbReference type="InterPro" id="IPR011050">
    <property type="entry name" value="Pectin_lyase_fold/virulence"/>
</dbReference>
<feature type="non-terminal residue" evidence="10">
    <location>
        <position position="1"/>
    </location>
</feature>
<keyword evidence="4" id="KW-0964">Secreted</keyword>
<keyword evidence="5 8" id="KW-0378">Hydrolase</keyword>
<proteinExistence type="inferred from homology"/>
<dbReference type="Proteomes" id="UP001206925">
    <property type="component" value="Unassembled WGS sequence"/>
</dbReference>
<comment type="similarity">
    <text evidence="2 8">Belongs to the glycosyl hydrolase 28 family.</text>
</comment>
<comment type="subcellular location">
    <subcellularLocation>
        <location evidence="1">Secreted</location>
        <location evidence="1">Cell wall</location>
    </subcellularLocation>
</comment>
<dbReference type="AlphaFoldDB" id="A0AAD5BQ36"/>
<keyword evidence="11" id="KW-1185">Reference proteome</keyword>
<dbReference type="SUPFAM" id="SSF51126">
    <property type="entry name" value="Pectin lyase-like"/>
    <property type="match status" value="1"/>
</dbReference>
<comment type="caution">
    <text evidence="10">The sequence shown here is derived from an EMBL/GenBank/DDBJ whole genome shotgun (WGS) entry which is preliminary data.</text>
</comment>
<gene>
    <name evidence="10" type="ORF">M8C21_009501</name>
</gene>